<sequence>MNMAFFSRDVSSLQRMRAPIEAASDAPEQEEPGQPPRFLGSMGITVKIRPFLVHAASIRGSRCAISTGPTTATDQPTCSVIHSRKARLIGFSSLPSGMAR</sequence>
<reference evidence="2 3" key="1">
    <citation type="journal article" date="2018" name="FEMS Microbiol. Ecol.">
        <title>Co-invading symbiotic mutualists of Medicago polymorpha retain high ancestral diversity and contain diverse accessory genomes.</title>
        <authorList>
            <person name="Porter S.S."/>
            <person name="Faber-Hammond J.J."/>
            <person name="Friesen M.L."/>
        </authorList>
    </citation>
    <scope>NUCLEOTIDE SEQUENCE [LARGE SCALE GENOMIC DNA]</scope>
    <source>
        <strain evidence="2 3">Str16</strain>
    </source>
</reference>
<dbReference type="EMBL" id="NBUC01000154">
    <property type="protein sequence ID" value="PLT95052.1"/>
    <property type="molecule type" value="Genomic_DNA"/>
</dbReference>
<feature type="region of interest" description="Disordered" evidence="1">
    <location>
        <begin position="17"/>
        <end position="40"/>
    </location>
</feature>
<name>A0ABX4TF36_9HYPH</name>
<proteinExistence type="predicted"/>
<accession>A0ABX4TF36</accession>
<gene>
    <name evidence="2" type="ORF">BMJ33_29490</name>
</gene>
<evidence type="ECO:0000256" key="1">
    <source>
        <dbReference type="SAM" id="MobiDB-lite"/>
    </source>
</evidence>
<dbReference type="Proteomes" id="UP001190825">
    <property type="component" value="Unassembled WGS sequence"/>
</dbReference>
<keyword evidence="3" id="KW-1185">Reference proteome</keyword>
<comment type="caution">
    <text evidence="2">The sequence shown here is derived from an EMBL/GenBank/DDBJ whole genome shotgun (WGS) entry which is preliminary data.</text>
</comment>
<organism evidence="2 3">
    <name type="scientific">Sinorhizobium medicae</name>
    <dbReference type="NCBI Taxonomy" id="110321"/>
    <lineage>
        <taxon>Bacteria</taxon>
        <taxon>Pseudomonadati</taxon>
        <taxon>Pseudomonadota</taxon>
        <taxon>Alphaproteobacteria</taxon>
        <taxon>Hyphomicrobiales</taxon>
        <taxon>Rhizobiaceae</taxon>
        <taxon>Sinorhizobium/Ensifer group</taxon>
        <taxon>Sinorhizobium</taxon>
    </lineage>
</organism>
<evidence type="ECO:0000313" key="3">
    <source>
        <dbReference type="Proteomes" id="UP001190825"/>
    </source>
</evidence>
<evidence type="ECO:0000313" key="2">
    <source>
        <dbReference type="EMBL" id="PLT95052.1"/>
    </source>
</evidence>
<protein>
    <submittedName>
        <fullName evidence="2">Uncharacterized protein</fullName>
    </submittedName>
</protein>